<reference evidence="1 2" key="1">
    <citation type="submission" date="2017-06" db="EMBL/GenBank/DDBJ databases">
        <title>Genome sequencing of cyanobaciteial culture collection at National Institute for Environmental Studies (NIES).</title>
        <authorList>
            <person name="Hirose Y."/>
            <person name="Shimura Y."/>
            <person name="Fujisawa T."/>
            <person name="Nakamura Y."/>
            <person name="Kawachi M."/>
        </authorList>
    </citation>
    <scope>NUCLEOTIDE SEQUENCE [LARGE SCALE GENOMIC DNA]</scope>
    <source>
        <strain evidence="1 2">NIES-267</strain>
    </source>
</reference>
<evidence type="ECO:0000313" key="2">
    <source>
        <dbReference type="Proteomes" id="UP000218418"/>
    </source>
</evidence>
<dbReference type="AlphaFoldDB" id="A0A1Z4M072"/>
<keyword evidence="2" id="KW-1185">Reference proteome</keyword>
<protein>
    <submittedName>
        <fullName evidence="1">Uncharacterized protein</fullName>
    </submittedName>
</protein>
<sequence>MLLGMNQHSLRPKESLSPQKLTITGVSFHSLILASLNAVNTNNVTSLFTVNIVFGNIKLFNALLPSLLSRSCEVLSSAVFSVSTNCVIAFEMEARRKVQQVSVYLNKPQLDLVKVLNCIKAKFLLPASLPVHPPRPFWAVMSLLMVVKNWKAKNSFSYLLSVKWVIKTTSYYLLAISHPYSTNLAWSNTQDKIPFRGKVAVLANNLRHAFAFNYFQSIRQS</sequence>
<gene>
    <name evidence="1" type="ORF">NIES267_64050</name>
</gene>
<name>A0A1Z4M072_9CYAN</name>
<dbReference type="EMBL" id="AP018227">
    <property type="protein sequence ID" value="BAY86894.1"/>
    <property type="molecule type" value="Genomic_DNA"/>
</dbReference>
<organism evidence="1 2">
    <name type="scientific">Calothrix parasitica NIES-267</name>
    <dbReference type="NCBI Taxonomy" id="1973488"/>
    <lineage>
        <taxon>Bacteria</taxon>
        <taxon>Bacillati</taxon>
        <taxon>Cyanobacteriota</taxon>
        <taxon>Cyanophyceae</taxon>
        <taxon>Nostocales</taxon>
        <taxon>Calotrichaceae</taxon>
        <taxon>Calothrix</taxon>
    </lineage>
</organism>
<evidence type="ECO:0000313" key="1">
    <source>
        <dbReference type="EMBL" id="BAY86894.1"/>
    </source>
</evidence>
<proteinExistence type="predicted"/>
<accession>A0A1Z4M072</accession>
<dbReference type="Proteomes" id="UP000218418">
    <property type="component" value="Chromosome"/>
</dbReference>